<keyword evidence="2" id="KW-1185">Reference proteome</keyword>
<dbReference type="KEGG" id="slp:Slip_1896"/>
<dbReference type="AlphaFoldDB" id="D7CPL5"/>
<gene>
    <name evidence="1" type="ordered locus">Slip_1896</name>
</gene>
<proteinExistence type="predicted"/>
<dbReference type="EMBL" id="CP002048">
    <property type="protein sequence ID" value="ADI02650.1"/>
    <property type="molecule type" value="Genomic_DNA"/>
</dbReference>
<accession>D7CPL5</accession>
<dbReference type="eggNOG" id="COG0727">
    <property type="taxonomic scope" value="Bacteria"/>
</dbReference>
<dbReference type="STRING" id="643648.Slip_1896"/>
<dbReference type="NCBIfam" id="NF038110">
    <property type="entry name" value="Lys_methyl_FliB"/>
    <property type="match status" value="1"/>
</dbReference>
<evidence type="ECO:0000313" key="1">
    <source>
        <dbReference type="EMBL" id="ADI02650.1"/>
    </source>
</evidence>
<evidence type="ECO:0008006" key="3">
    <source>
        <dbReference type="Google" id="ProtNLM"/>
    </source>
</evidence>
<name>D7CPL5_SYNLT</name>
<evidence type="ECO:0000313" key="2">
    <source>
        <dbReference type="Proteomes" id="UP000000378"/>
    </source>
</evidence>
<protein>
    <recommendedName>
        <fullName evidence="3">Lysine-N-methylase</fullName>
    </recommendedName>
</protein>
<reference evidence="1 2" key="2">
    <citation type="journal article" date="2010" name="Stand. Genomic Sci.">
        <title>Complete genome sequence of Syntrophothermus lipocalidus type strain (TGB-C1).</title>
        <authorList>
            <person name="Djao O.D."/>
            <person name="Zhang X."/>
            <person name="Lucas S."/>
            <person name="Lapidus A."/>
            <person name="Del Rio T.G."/>
            <person name="Nolan M."/>
            <person name="Tice H."/>
            <person name="Cheng J.F."/>
            <person name="Han C."/>
            <person name="Tapia R."/>
            <person name="Goodwin L."/>
            <person name="Pitluck S."/>
            <person name="Liolios K."/>
            <person name="Ivanova N."/>
            <person name="Mavromatis K."/>
            <person name="Mikhailova N."/>
            <person name="Ovchinnikova G."/>
            <person name="Pati A."/>
            <person name="Brambilla E."/>
            <person name="Chen A."/>
            <person name="Palaniappan K."/>
            <person name="Land M."/>
            <person name="Hauser L."/>
            <person name="Chang Y.J."/>
            <person name="Jeffries C.D."/>
            <person name="Rohde M."/>
            <person name="Sikorski J."/>
            <person name="Spring S."/>
            <person name="Goker M."/>
            <person name="Detter J.C."/>
            <person name="Woyke T."/>
            <person name="Bristow J."/>
            <person name="Eisen J.A."/>
            <person name="Markowitz V."/>
            <person name="Hugenholtz P."/>
            <person name="Kyrpides N.C."/>
            <person name="Klenk H.P."/>
        </authorList>
    </citation>
    <scope>NUCLEOTIDE SEQUENCE [LARGE SCALE GENOMIC DNA]</scope>
    <source>
        <strain evidence="2">DSM 12680 / TGB-C1</strain>
    </source>
</reference>
<organism evidence="1 2">
    <name type="scientific">Syntrophothermus lipocalidus (strain DSM 12680 / TGB-C1)</name>
    <dbReference type="NCBI Taxonomy" id="643648"/>
    <lineage>
        <taxon>Bacteria</taxon>
        <taxon>Bacillati</taxon>
        <taxon>Bacillota</taxon>
        <taxon>Clostridia</taxon>
        <taxon>Eubacteriales</taxon>
        <taxon>Syntrophomonadaceae</taxon>
        <taxon>Syntrophothermus</taxon>
    </lineage>
</organism>
<dbReference type="Proteomes" id="UP000000378">
    <property type="component" value="Chromosome"/>
</dbReference>
<reference evidence="2" key="1">
    <citation type="journal article" date="2010" name="Stand. Genomic Sci.">
        <title>Complete genome sequence of Syntrophothermus lipocalidus type strain (TGB-C1T).</title>
        <authorList>
            <consortium name="US DOE Joint Genome Institute (JGI-PGF)"/>
            <person name="Djao O."/>
            <person name="Zhang X."/>
            <person name="Lucas S."/>
            <person name="Lapidus A."/>
            <person name="Glavina Del Rio T."/>
            <person name="Nolan M."/>
            <person name="Tice H."/>
            <person name="Cheng J."/>
            <person name="Han C."/>
            <person name="Tapia R."/>
            <person name="Goodwin L."/>
            <person name="Pitluck S."/>
            <person name="Liolios K."/>
            <person name="Ivanova N."/>
            <person name="Mavromatis K."/>
            <person name="Mikhailova N."/>
            <person name="Ovchinnikova G."/>
            <person name="Pati A."/>
            <person name="Brambilla E."/>
            <person name="Chen A."/>
            <person name="Palaniappan K."/>
            <person name="Land M."/>
            <person name="Hauser L."/>
            <person name="Chang Y."/>
            <person name="Jeffries C."/>
            <person name="Rohde M."/>
            <person name="Sikorski J."/>
            <person name="Spring S."/>
            <person name="Goker M."/>
            <person name="Detter J."/>
            <person name="Woyke T."/>
            <person name="Bristow J."/>
            <person name="Eisen J."/>
            <person name="Markowitz V."/>
            <person name="Hugenholtz P."/>
            <person name="Kyrpides N."/>
            <person name="Klenk H."/>
        </authorList>
    </citation>
    <scope>NUCLEOTIDE SEQUENCE [LARGE SCALE GENOMIC DNA]</scope>
    <source>
        <strain evidence="2">DSM 12680 / TGB-C1</strain>
    </source>
</reference>
<dbReference type="HOGENOM" id="CLU_051643_1_0_9"/>
<sequence length="403" mass="45994">MPQYMAKFRCIGNECEDSCCVGWRVTIDEETYKKYRRVKEPELAGMFAKHVGRNRSQPSPAEHARVRMKKDGRCPFLTGESLCLIQLRLGEEYLSNTCYTYPRTVNEVNGVLERSATMSCPEAARLALLNPEPMEFDLVEEMVPERTQIKTKVDSRALAAANRPVRYFWEIRELAVDILQNRALPLDDRMVLLGMFCRRLGEAVEGGQVQEIPGIVDEYRRVQNDKATAEMLAGVPTQVELQVKLAKELADERFAEGISSARYLENFAWFLAGVGCVKGASFEDVAVRYRSAYEDYFVPFVREHGYILENYLVNYVFRSLFPFDQKDIFDAFVMLAVHYAMIKLQLVGVGAFHKGLTQKLALRVIQAFAKTVEHNTAYLTRIIELLTAGGYNTLPWMAILMKN</sequence>